<dbReference type="InterPro" id="IPR050832">
    <property type="entry name" value="Bact_Acetyltransf"/>
</dbReference>
<dbReference type="Pfam" id="PF00583">
    <property type="entry name" value="Acetyltransf_1"/>
    <property type="match status" value="2"/>
</dbReference>
<dbReference type="KEGG" id="ccot:CCAX7_31210"/>
<dbReference type="EMBL" id="AP025739">
    <property type="protein sequence ID" value="BDI31070.1"/>
    <property type="molecule type" value="Genomic_DNA"/>
</dbReference>
<keyword evidence="2" id="KW-0012">Acyltransferase</keyword>
<dbReference type="InterPro" id="IPR016181">
    <property type="entry name" value="Acyl_CoA_acyltransferase"/>
</dbReference>
<dbReference type="Proteomes" id="UP000287394">
    <property type="component" value="Chromosome"/>
</dbReference>
<protein>
    <submittedName>
        <fullName evidence="3">GNAT family N-acetyltransferase</fullName>
    </submittedName>
</protein>
<sequence length="357" mass="40336">MTKITICELDHKDATEAEYEAFTILSNQIKVEELPDEPPLLVEDIKTELQNFPESLFIKSWVGWIDDTAQFASNGVVWFTNDKENTHAIHFLIRTIPAYRRHGLGRQMLQMVVNSAREKGRTLMITSTNGRVPAGEAFMKRLGAERALENRSSQLNLADVDMSLIERWQSGVNDSKFALGFWDGPYPDEHIEAIAELTNMTNNSAPRDNLSLNDFHKTPAQLREEEYEILRSGAQRWTAYIVDRETGAFAGFTQVLWHPNRPEIVGQDGTGVFPSFRGKGLGRWLKAATVDRILRERPEAKSVRTGNAYSNAAMLRINDELGFKPCNSICTWQVETEKAAAYLAESEQQDTPGLLTE</sequence>
<dbReference type="PANTHER" id="PTHR43877">
    <property type="entry name" value="AMINOALKYLPHOSPHONATE N-ACETYLTRANSFERASE-RELATED-RELATED"/>
    <property type="match status" value="1"/>
</dbReference>
<proteinExistence type="predicted"/>
<accession>A0A402CSI6</accession>
<evidence type="ECO:0000256" key="1">
    <source>
        <dbReference type="ARBA" id="ARBA00022679"/>
    </source>
</evidence>
<keyword evidence="1" id="KW-0808">Transferase</keyword>
<dbReference type="PROSITE" id="PS51186">
    <property type="entry name" value="GNAT"/>
    <property type="match status" value="2"/>
</dbReference>
<name>A0A402CSI6_9BACT</name>
<dbReference type="OrthoDB" id="4140682at2"/>
<dbReference type="AlphaFoldDB" id="A0A402CSI6"/>
<dbReference type="GO" id="GO:0016747">
    <property type="term" value="F:acyltransferase activity, transferring groups other than amino-acyl groups"/>
    <property type="evidence" value="ECO:0007669"/>
    <property type="project" value="InterPro"/>
</dbReference>
<organism evidence="3 4">
    <name type="scientific">Capsulimonas corticalis</name>
    <dbReference type="NCBI Taxonomy" id="2219043"/>
    <lineage>
        <taxon>Bacteria</taxon>
        <taxon>Bacillati</taxon>
        <taxon>Armatimonadota</taxon>
        <taxon>Armatimonadia</taxon>
        <taxon>Capsulimonadales</taxon>
        <taxon>Capsulimonadaceae</taxon>
        <taxon>Capsulimonas</taxon>
    </lineage>
</organism>
<evidence type="ECO:0000313" key="4">
    <source>
        <dbReference type="Proteomes" id="UP000287394"/>
    </source>
</evidence>
<reference evidence="3 4" key="1">
    <citation type="journal article" date="2019" name="Int. J. Syst. Evol. Microbiol.">
        <title>Capsulimonas corticalis gen. nov., sp. nov., an aerobic capsulated bacterium, of a novel bacterial order, Capsulimonadales ord. nov., of the class Armatimonadia of the phylum Armatimonadetes.</title>
        <authorList>
            <person name="Li J."/>
            <person name="Kudo C."/>
            <person name="Tonouchi A."/>
        </authorList>
    </citation>
    <scope>NUCLEOTIDE SEQUENCE [LARGE SCALE GENOMIC DNA]</scope>
    <source>
        <strain evidence="3 4">AX-7</strain>
    </source>
</reference>
<evidence type="ECO:0000313" key="3">
    <source>
        <dbReference type="EMBL" id="BDI31070.1"/>
    </source>
</evidence>
<gene>
    <name evidence="3" type="ORF">CCAX7_31210</name>
</gene>
<evidence type="ECO:0000256" key="2">
    <source>
        <dbReference type="ARBA" id="ARBA00023315"/>
    </source>
</evidence>
<keyword evidence="4" id="KW-1185">Reference proteome</keyword>
<dbReference type="RefSeq" id="WP_119320359.1">
    <property type="nucleotide sequence ID" value="NZ_AP025739.1"/>
</dbReference>
<dbReference type="SUPFAM" id="SSF55729">
    <property type="entry name" value="Acyl-CoA N-acyltransferases (Nat)"/>
    <property type="match status" value="2"/>
</dbReference>
<dbReference type="Gene3D" id="3.40.630.30">
    <property type="match status" value="1"/>
</dbReference>
<dbReference type="InterPro" id="IPR000182">
    <property type="entry name" value="GNAT_dom"/>
</dbReference>
<dbReference type="CDD" id="cd04301">
    <property type="entry name" value="NAT_SF"/>
    <property type="match status" value="1"/>
</dbReference>